<proteinExistence type="predicted"/>
<protein>
    <submittedName>
        <fullName evidence="1">Uncharacterized protein</fullName>
    </submittedName>
</protein>
<comment type="caution">
    <text evidence="1">The sequence shown here is derived from an EMBL/GenBank/DDBJ whole genome shotgun (WGS) entry which is preliminary data.</text>
</comment>
<accession>A0A9W6GU25</accession>
<dbReference type="RefSeq" id="WP_281802368.1">
    <property type="nucleotide sequence ID" value="NZ_BSEC01000001.1"/>
</dbReference>
<evidence type="ECO:0000313" key="2">
    <source>
        <dbReference type="Proteomes" id="UP001144323"/>
    </source>
</evidence>
<name>A0A9W6GU25_9HYPH</name>
<evidence type="ECO:0000313" key="1">
    <source>
        <dbReference type="EMBL" id="GLI92880.1"/>
    </source>
</evidence>
<reference evidence="1" key="1">
    <citation type="journal article" date="2023" name="Int. J. Syst. Evol. Microbiol.">
        <title>Methylocystis iwaonis sp. nov., a type II methane-oxidizing bacterium from surface soil of a rice paddy field in Japan, and emended description of the genus Methylocystis (ex Whittenbury et al. 1970) Bowman et al. 1993.</title>
        <authorList>
            <person name="Kaise H."/>
            <person name="Sawadogo J.B."/>
            <person name="Alam M.S."/>
            <person name="Ueno C."/>
            <person name="Dianou D."/>
            <person name="Shinjo R."/>
            <person name="Asakawa S."/>
        </authorList>
    </citation>
    <scope>NUCLEOTIDE SEQUENCE</scope>
    <source>
        <strain evidence="1">LMG27198</strain>
    </source>
</reference>
<dbReference type="Proteomes" id="UP001144323">
    <property type="component" value="Unassembled WGS sequence"/>
</dbReference>
<gene>
    <name evidence="1" type="ORF">LMG27198_18720</name>
</gene>
<dbReference type="EMBL" id="BSEC01000001">
    <property type="protein sequence ID" value="GLI92880.1"/>
    <property type="molecule type" value="Genomic_DNA"/>
</dbReference>
<organism evidence="1 2">
    <name type="scientific">Methylocystis echinoides</name>
    <dbReference type="NCBI Taxonomy" id="29468"/>
    <lineage>
        <taxon>Bacteria</taxon>
        <taxon>Pseudomonadati</taxon>
        <taxon>Pseudomonadota</taxon>
        <taxon>Alphaproteobacteria</taxon>
        <taxon>Hyphomicrobiales</taxon>
        <taxon>Methylocystaceae</taxon>
        <taxon>Methylocystis</taxon>
    </lineage>
</organism>
<keyword evidence="2" id="KW-1185">Reference proteome</keyword>
<dbReference type="AlphaFoldDB" id="A0A9W6GU25"/>
<sequence length="252" mass="28006">MSNIQSNNFLRFPHEAYTKPEPELPPASVHLTLLEPGDEQKELKSTAIGSIVNASPQNAAFDRALDCLIPRELPKSIEIAPNMVDKGSFMAKLEPIPYAPGFFSDVTSKFVNLHGRPIAVVTVGKVRVPFYASSGQNPKKGVTPGKWYPLLGICQKTGWFNKTPKMKEYYGSEKLRAAAKNLDRFIGDVREDIETAPRVLPDDELLVRNFINRDMAPVRSELGAAHHIETMAALIQNDIIPSVYVAELFLTF</sequence>